<evidence type="ECO:0000313" key="3">
    <source>
        <dbReference type="Proteomes" id="UP001524473"/>
    </source>
</evidence>
<dbReference type="RefSeq" id="WP_066860780.1">
    <property type="nucleotide sequence ID" value="NZ_CABKVV010000010.1"/>
</dbReference>
<feature type="domain" description="N-acetyltransferase" evidence="1">
    <location>
        <begin position="1"/>
        <end position="157"/>
    </location>
</feature>
<proteinExistence type="predicted"/>
<accession>A0ABT1S130</accession>
<dbReference type="Pfam" id="PF00583">
    <property type="entry name" value="Acetyltransf_1"/>
    <property type="match status" value="1"/>
</dbReference>
<gene>
    <name evidence="2" type="ORF">NE695_11990</name>
</gene>
<dbReference type="InterPro" id="IPR016181">
    <property type="entry name" value="Acyl_CoA_acyltransferase"/>
</dbReference>
<sequence>MGWEIVPMNREYARELSRWKYEGEYSFYNRREQGNPEFEEGAEFACLAEDGSLAGHFSYGLDAQIPTVEEHVYGPGYLDIGLGLRPALCGQGLGADFVRMGLEFGRQRFEAERFRLSVAAFNERAVKVYLRCGFRLEREVTNSCFQNRFWIMTLEFPQERTDAK</sequence>
<name>A0ABT1S130_9FIRM</name>
<dbReference type="Gene3D" id="3.40.630.30">
    <property type="match status" value="1"/>
</dbReference>
<organism evidence="2 3">
    <name type="scientific">Neglectibacter timonensis</name>
    <dbReference type="NCBI Taxonomy" id="1776382"/>
    <lineage>
        <taxon>Bacteria</taxon>
        <taxon>Bacillati</taxon>
        <taxon>Bacillota</taxon>
        <taxon>Clostridia</taxon>
        <taxon>Eubacteriales</taxon>
        <taxon>Oscillospiraceae</taxon>
        <taxon>Neglectibacter</taxon>
    </lineage>
</organism>
<keyword evidence="3" id="KW-1185">Reference proteome</keyword>
<protein>
    <submittedName>
        <fullName evidence="2">GNAT family N-acetyltransferase</fullName>
    </submittedName>
</protein>
<dbReference type="PROSITE" id="PS51186">
    <property type="entry name" value="GNAT"/>
    <property type="match status" value="1"/>
</dbReference>
<dbReference type="InterPro" id="IPR000182">
    <property type="entry name" value="GNAT_dom"/>
</dbReference>
<evidence type="ECO:0000259" key="1">
    <source>
        <dbReference type="PROSITE" id="PS51186"/>
    </source>
</evidence>
<comment type="caution">
    <text evidence="2">The sequence shown here is derived from an EMBL/GenBank/DDBJ whole genome shotgun (WGS) entry which is preliminary data.</text>
</comment>
<dbReference type="Proteomes" id="UP001524473">
    <property type="component" value="Unassembled WGS sequence"/>
</dbReference>
<evidence type="ECO:0000313" key="2">
    <source>
        <dbReference type="EMBL" id="MCQ4840629.1"/>
    </source>
</evidence>
<dbReference type="GeneID" id="90531266"/>
<dbReference type="SUPFAM" id="SSF55729">
    <property type="entry name" value="Acyl-CoA N-acyltransferases (Nat)"/>
    <property type="match status" value="1"/>
</dbReference>
<reference evidence="2 3" key="1">
    <citation type="submission" date="2022-06" db="EMBL/GenBank/DDBJ databases">
        <title>Isolation of gut microbiota from human fecal samples.</title>
        <authorList>
            <person name="Pamer E.G."/>
            <person name="Barat B."/>
            <person name="Waligurski E."/>
            <person name="Medina S."/>
            <person name="Paddock L."/>
            <person name="Mostad J."/>
        </authorList>
    </citation>
    <scope>NUCLEOTIDE SEQUENCE [LARGE SCALE GENOMIC DNA]</scope>
    <source>
        <strain evidence="2 3">DFI.9.73</strain>
    </source>
</reference>
<dbReference type="EMBL" id="JANFZH010000027">
    <property type="protein sequence ID" value="MCQ4840629.1"/>
    <property type="molecule type" value="Genomic_DNA"/>
</dbReference>